<dbReference type="Pfam" id="PF02687">
    <property type="entry name" value="FtsX"/>
    <property type="match status" value="1"/>
</dbReference>
<keyword evidence="3 7" id="KW-0812">Transmembrane</keyword>
<keyword evidence="11" id="KW-1185">Reference proteome</keyword>
<accession>A0A8J2XTN8</accession>
<feature type="transmembrane region" description="Helical" evidence="7">
    <location>
        <begin position="21"/>
        <end position="42"/>
    </location>
</feature>
<gene>
    <name evidence="10" type="ORF">GCM10011511_48410</name>
</gene>
<dbReference type="Pfam" id="PF12704">
    <property type="entry name" value="MacB_PCD"/>
    <property type="match status" value="1"/>
</dbReference>
<evidence type="ECO:0000256" key="5">
    <source>
        <dbReference type="ARBA" id="ARBA00023136"/>
    </source>
</evidence>
<comment type="caution">
    <text evidence="10">The sequence shown here is derived from an EMBL/GenBank/DDBJ whole genome shotgun (WGS) entry which is preliminary data.</text>
</comment>
<evidence type="ECO:0000313" key="11">
    <source>
        <dbReference type="Proteomes" id="UP000607559"/>
    </source>
</evidence>
<comment type="similarity">
    <text evidence="6">Belongs to the ABC-4 integral membrane protein family.</text>
</comment>
<evidence type="ECO:0000256" key="6">
    <source>
        <dbReference type="ARBA" id="ARBA00038076"/>
    </source>
</evidence>
<dbReference type="InterPro" id="IPR003838">
    <property type="entry name" value="ABC3_permease_C"/>
</dbReference>
<protein>
    <submittedName>
        <fullName evidence="10">ABC transporter permease</fullName>
    </submittedName>
</protein>
<evidence type="ECO:0000256" key="7">
    <source>
        <dbReference type="SAM" id="Phobius"/>
    </source>
</evidence>
<feature type="transmembrane region" description="Helical" evidence="7">
    <location>
        <begin position="354"/>
        <end position="380"/>
    </location>
</feature>
<evidence type="ECO:0000256" key="4">
    <source>
        <dbReference type="ARBA" id="ARBA00022989"/>
    </source>
</evidence>
<organism evidence="10 11">
    <name type="scientific">Puia dinghuensis</name>
    <dbReference type="NCBI Taxonomy" id="1792502"/>
    <lineage>
        <taxon>Bacteria</taxon>
        <taxon>Pseudomonadati</taxon>
        <taxon>Bacteroidota</taxon>
        <taxon>Chitinophagia</taxon>
        <taxon>Chitinophagales</taxon>
        <taxon>Chitinophagaceae</taxon>
        <taxon>Puia</taxon>
    </lineage>
</organism>
<keyword evidence="2" id="KW-1003">Cell membrane</keyword>
<proteinExistence type="inferred from homology"/>
<evidence type="ECO:0000256" key="3">
    <source>
        <dbReference type="ARBA" id="ARBA00022692"/>
    </source>
</evidence>
<comment type="subcellular location">
    <subcellularLocation>
        <location evidence="1">Cell membrane</location>
        <topology evidence="1">Multi-pass membrane protein</topology>
    </subcellularLocation>
</comment>
<dbReference type="RefSeq" id="WP_188936646.1">
    <property type="nucleotide sequence ID" value="NZ_BMJC01000005.1"/>
</dbReference>
<keyword evidence="5 7" id="KW-0472">Membrane</keyword>
<dbReference type="InterPro" id="IPR050250">
    <property type="entry name" value="Macrolide_Exporter_MacB"/>
</dbReference>
<keyword evidence="4 7" id="KW-1133">Transmembrane helix</keyword>
<dbReference type="GO" id="GO:0022857">
    <property type="term" value="F:transmembrane transporter activity"/>
    <property type="evidence" value="ECO:0007669"/>
    <property type="project" value="TreeGrafter"/>
</dbReference>
<sequence length="429" mass="46565">MRYIDTISLAYRNLRGNRLRTGITVSIIAFGIMALVGINTAIDAMKQKFTESFSAMGANGFTIHNKKWFNFHDGPQRERKGLREKKSNSNVSITKYQAETFQARFQYPATVSLNINGSQDAVVSMGDVKTNPNVRILGGDENYIDLNGFSLAAGRNLNTLDVRTGRNVAIIGSTIAQRFFGKNPEAPLEKIINVNNLPFRVVGVLETKGSTLGMNQDNVIITSYNNVRRFFNVGGSSPFGGGGATSFNIQVKVADVKLIDGAIDQAEGVFRPIRRLEVTEGDNFNIDKSDTFVNLLLKNLAFITGAAVIIGLITLVGAAVALMNIMLVAVTERTKEIGLVKAIGGRQRNVRQQFLFESVLISLIGAGFGVVLGVLVGNVFSLVLSTGFVMPWAWMLGGIFICSLVGLAAGLYPSLKAARLNPIEALRYE</sequence>
<dbReference type="AlphaFoldDB" id="A0A8J2XTN8"/>
<reference evidence="10" key="1">
    <citation type="journal article" date="2014" name="Int. J. Syst. Evol. Microbiol.">
        <title>Complete genome sequence of Corynebacterium casei LMG S-19264T (=DSM 44701T), isolated from a smear-ripened cheese.</title>
        <authorList>
            <consortium name="US DOE Joint Genome Institute (JGI-PGF)"/>
            <person name="Walter F."/>
            <person name="Albersmeier A."/>
            <person name="Kalinowski J."/>
            <person name="Ruckert C."/>
        </authorList>
    </citation>
    <scope>NUCLEOTIDE SEQUENCE</scope>
    <source>
        <strain evidence="10">CGMCC 1.15448</strain>
    </source>
</reference>
<name>A0A8J2XTN8_9BACT</name>
<feature type="transmembrane region" description="Helical" evidence="7">
    <location>
        <begin position="392"/>
        <end position="412"/>
    </location>
</feature>
<feature type="transmembrane region" description="Helical" evidence="7">
    <location>
        <begin position="300"/>
        <end position="327"/>
    </location>
</feature>
<feature type="domain" description="ABC3 transporter permease C-terminal" evidence="8">
    <location>
        <begin position="309"/>
        <end position="422"/>
    </location>
</feature>
<evidence type="ECO:0000313" key="10">
    <source>
        <dbReference type="EMBL" id="GGB18928.1"/>
    </source>
</evidence>
<dbReference type="InterPro" id="IPR025857">
    <property type="entry name" value="MacB_PCD"/>
</dbReference>
<dbReference type="PANTHER" id="PTHR30572:SF4">
    <property type="entry name" value="ABC TRANSPORTER PERMEASE YTRF"/>
    <property type="match status" value="1"/>
</dbReference>
<dbReference type="Proteomes" id="UP000607559">
    <property type="component" value="Unassembled WGS sequence"/>
</dbReference>
<evidence type="ECO:0000259" key="9">
    <source>
        <dbReference type="Pfam" id="PF12704"/>
    </source>
</evidence>
<evidence type="ECO:0000256" key="1">
    <source>
        <dbReference type="ARBA" id="ARBA00004651"/>
    </source>
</evidence>
<reference evidence="10" key="2">
    <citation type="submission" date="2020-09" db="EMBL/GenBank/DDBJ databases">
        <authorList>
            <person name="Sun Q."/>
            <person name="Zhou Y."/>
        </authorList>
    </citation>
    <scope>NUCLEOTIDE SEQUENCE</scope>
    <source>
        <strain evidence="10">CGMCC 1.15448</strain>
    </source>
</reference>
<dbReference type="PANTHER" id="PTHR30572">
    <property type="entry name" value="MEMBRANE COMPONENT OF TRANSPORTER-RELATED"/>
    <property type="match status" value="1"/>
</dbReference>
<feature type="domain" description="MacB-like periplasmic core" evidence="9">
    <location>
        <begin position="21"/>
        <end position="267"/>
    </location>
</feature>
<evidence type="ECO:0000259" key="8">
    <source>
        <dbReference type="Pfam" id="PF02687"/>
    </source>
</evidence>
<dbReference type="EMBL" id="BMJC01000005">
    <property type="protein sequence ID" value="GGB18928.1"/>
    <property type="molecule type" value="Genomic_DNA"/>
</dbReference>
<dbReference type="GO" id="GO:0005886">
    <property type="term" value="C:plasma membrane"/>
    <property type="evidence" value="ECO:0007669"/>
    <property type="project" value="UniProtKB-SubCell"/>
</dbReference>
<evidence type="ECO:0000256" key="2">
    <source>
        <dbReference type="ARBA" id="ARBA00022475"/>
    </source>
</evidence>